<name>A0A510XVF1_9GAMM</name>
<dbReference type="InterPro" id="IPR043128">
    <property type="entry name" value="Rev_trsase/Diguanyl_cyclase"/>
</dbReference>
<dbReference type="SUPFAM" id="SSF55073">
    <property type="entry name" value="Nucleotide cyclase"/>
    <property type="match status" value="1"/>
</dbReference>
<keyword evidence="7" id="KW-0472">Membrane</keyword>
<dbReference type="NCBIfam" id="TIGR00254">
    <property type="entry name" value="GGDEF"/>
    <property type="match status" value="1"/>
</dbReference>
<evidence type="ECO:0000256" key="2">
    <source>
        <dbReference type="ARBA" id="ARBA00004651"/>
    </source>
</evidence>
<evidence type="ECO:0000256" key="5">
    <source>
        <dbReference type="ARBA" id="ARBA00022692"/>
    </source>
</evidence>
<proteinExistence type="predicted"/>
<dbReference type="CDD" id="cd12912">
    <property type="entry name" value="PDC2_MCP_like"/>
    <property type="match status" value="1"/>
</dbReference>
<dbReference type="CDD" id="cd01949">
    <property type="entry name" value="GGDEF"/>
    <property type="match status" value="1"/>
</dbReference>
<organism evidence="10 11">
    <name type="scientific">Pseudoalteromonas espejiana</name>
    <dbReference type="NCBI Taxonomy" id="28107"/>
    <lineage>
        <taxon>Bacteria</taxon>
        <taxon>Pseudomonadati</taxon>
        <taxon>Pseudomonadota</taxon>
        <taxon>Gammaproteobacteria</taxon>
        <taxon>Alteromonadales</taxon>
        <taxon>Pseudoalteromonadaceae</taxon>
        <taxon>Pseudoalteromonas</taxon>
    </lineage>
</organism>
<gene>
    <name evidence="10" type="ORF">PES01_18610</name>
</gene>
<comment type="cofactor">
    <cofactor evidence="1">
        <name>Mg(2+)</name>
        <dbReference type="ChEBI" id="CHEBI:18420"/>
    </cofactor>
</comment>
<dbReference type="GO" id="GO:0052621">
    <property type="term" value="F:diguanylate cyclase activity"/>
    <property type="evidence" value="ECO:0007669"/>
    <property type="project" value="UniProtKB-EC"/>
</dbReference>
<dbReference type="EC" id="2.7.7.65" evidence="3"/>
<evidence type="ECO:0000313" key="11">
    <source>
        <dbReference type="Proteomes" id="UP000321419"/>
    </source>
</evidence>
<dbReference type="OrthoDB" id="9812260at2"/>
<comment type="subcellular location">
    <subcellularLocation>
        <location evidence="2">Cell membrane</location>
        <topology evidence="2">Multi-pass membrane protein</topology>
    </subcellularLocation>
</comment>
<dbReference type="InterPro" id="IPR050469">
    <property type="entry name" value="Diguanylate_Cyclase"/>
</dbReference>
<dbReference type="SMART" id="SM00267">
    <property type="entry name" value="GGDEF"/>
    <property type="match status" value="1"/>
</dbReference>
<evidence type="ECO:0000256" key="1">
    <source>
        <dbReference type="ARBA" id="ARBA00001946"/>
    </source>
</evidence>
<dbReference type="Gene3D" id="3.30.70.270">
    <property type="match status" value="1"/>
</dbReference>
<feature type="domain" description="GGDEF" evidence="9">
    <location>
        <begin position="376"/>
        <end position="505"/>
    </location>
</feature>
<comment type="caution">
    <text evidence="10">The sequence shown here is derived from an EMBL/GenBank/DDBJ whole genome shotgun (WGS) entry which is preliminary data.</text>
</comment>
<dbReference type="AlphaFoldDB" id="A0A510XVF1"/>
<evidence type="ECO:0000256" key="4">
    <source>
        <dbReference type="ARBA" id="ARBA00022475"/>
    </source>
</evidence>
<evidence type="ECO:0000313" key="10">
    <source>
        <dbReference type="EMBL" id="GEK55016.1"/>
    </source>
</evidence>
<sequence length="505" mass="55822">MLLAFSAATSTLIGSFYSTYQVQKEQLTAFTLKSNLAYAQKLASTTDNFLESALQQLAYSAKVIEQATDDIKQLNNEAIRLNHQTNSFNSVVINIDGIIAATSPRFEKIIGKPINSPGALEALKEKRPLVSHPYMSAAGNLIVFISHPLFDSQGNYLGYIGGSLYLKEKNILNALLEQHYYEGGSYLYVVSSDKRILYHPEPNRIGSVVTNNAVIDAVLSGEKGVLQVTNSKNKPMLAGYAPVTLSGWGIVAQRPLKSTLSSLDTLTVEVIKRTIPMALVTFIFIGLFAHFIARPLKRLADNANTLDTPKSLEKLKNVKSWYFESHQLKTAMLKGVSLLQSQIGQLRHDAQTDPLTGAHNRRSLDSIVDCLIGEQTPFAILEIDIDFFKRVNDTFGHDIGDEVLKSLTNIIKSLCRKGDIVARTGGEEFILILPNEDSKSAFHIAQRLRNTVADTQMQTAGFITVSIGIATWPHHSEDIEQVYKSADKALYYAKNHGRNRCCIAD</sequence>
<keyword evidence="5" id="KW-0812">Transmembrane</keyword>
<dbReference type="InterPro" id="IPR029151">
    <property type="entry name" value="Sensor-like_sf"/>
</dbReference>
<dbReference type="Pfam" id="PF00990">
    <property type="entry name" value="GGDEF"/>
    <property type="match status" value="1"/>
</dbReference>
<dbReference type="Pfam" id="PF02743">
    <property type="entry name" value="dCache_1"/>
    <property type="match status" value="1"/>
</dbReference>
<dbReference type="CDD" id="cd18773">
    <property type="entry name" value="PDC1_HK_sensor"/>
    <property type="match status" value="1"/>
</dbReference>
<evidence type="ECO:0000259" key="9">
    <source>
        <dbReference type="PROSITE" id="PS50887"/>
    </source>
</evidence>
<dbReference type="Proteomes" id="UP000321419">
    <property type="component" value="Unassembled WGS sequence"/>
</dbReference>
<protein>
    <recommendedName>
        <fullName evidence="3">diguanylate cyclase</fullName>
        <ecNumber evidence="3">2.7.7.65</ecNumber>
    </recommendedName>
</protein>
<dbReference type="EMBL" id="BJUM01000015">
    <property type="protein sequence ID" value="GEK55016.1"/>
    <property type="molecule type" value="Genomic_DNA"/>
</dbReference>
<keyword evidence="11" id="KW-1185">Reference proteome</keyword>
<keyword evidence="4" id="KW-1003">Cell membrane</keyword>
<dbReference type="SUPFAM" id="SSF103190">
    <property type="entry name" value="Sensory domain-like"/>
    <property type="match status" value="2"/>
</dbReference>
<evidence type="ECO:0000256" key="8">
    <source>
        <dbReference type="ARBA" id="ARBA00034247"/>
    </source>
</evidence>
<dbReference type="FunFam" id="3.30.70.270:FF:000001">
    <property type="entry name" value="Diguanylate cyclase domain protein"/>
    <property type="match status" value="1"/>
</dbReference>
<evidence type="ECO:0000256" key="6">
    <source>
        <dbReference type="ARBA" id="ARBA00022989"/>
    </source>
</evidence>
<dbReference type="PANTHER" id="PTHR45138:SF9">
    <property type="entry name" value="DIGUANYLATE CYCLASE DGCM-RELATED"/>
    <property type="match status" value="1"/>
</dbReference>
<evidence type="ECO:0000256" key="3">
    <source>
        <dbReference type="ARBA" id="ARBA00012528"/>
    </source>
</evidence>
<dbReference type="InterPro" id="IPR033479">
    <property type="entry name" value="dCache_1"/>
</dbReference>
<accession>A0A510XVF1</accession>
<evidence type="ECO:0000256" key="7">
    <source>
        <dbReference type="ARBA" id="ARBA00023136"/>
    </source>
</evidence>
<reference evidence="10 11" key="1">
    <citation type="submission" date="2019-07" db="EMBL/GenBank/DDBJ databases">
        <title>Whole genome shotgun sequence of Pseudoalteromonas espejiana NBRC 102222.</title>
        <authorList>
            <person name="Hosoyama A."/>
            <person name="Uohara A."/>
            <person name="Ohji S."/>
            <person name="Ichikawa N."/>
        </authorList>
    </citation>
    <scope>NUCLEOTIDE SEQUENCE [LARGE SCALE GENOMIC DNA]</scope>
    <source>
        <strain evidence="10 11">NBRC 102222</strain>
    </source>
</reference>
<dbReference type="PANTHER" id="PTHR45138">
    <property type="entry name" value="REGULATORY COMPONENTS OF SENSORY TRANSDUCTION SYSTEM"/>
    <property type="match status" value="1"/>
</dbReference>
<dbReference type="InterPro" id="IPR029787">
    <property type="entry name" value="Nucleotide_cyclase"/>
</dbReference>
<comment type="catalytic activity">
    <reaction evidence="8">
        <text>2 GTP = 3',3'-c-di-GMP + 2 diphosphate</text>
        <dbReference type="Rhea" id="RHEA:24898"/>
        <dbReference type="ChEBI" id="CHEBI:33019"/>
        <dbReference type="ChEBI" id="CHEBI:37565"/>
        <dbReference type="ChEBI" id="CHEBI:58805"/>
        <dbReference type="EC" id="2.7.7.65"/>
    </reaction>
</comment>
<dbReference type="Gene3D" id="3.30.450.20">
    <property type="entry name" value="PAS domain"/>
    <property type="match status" value="1"/>
</dbReference>
<keyword evidence="6" id="KW-1133">Transmembrane helix</keyword>
<dbReference type="GO" id="GO:0005886">
    <property type="term" value="C:plasma membrane"/>
    <property type="evidence" value="ECO:0007669"/>
    <property type="project" value="UniProtKB-SubCell"/>
</dbReference>
<dbReference type="InterPro" id="IPR000160">
    <property type="entry name" value="GGDEF_dom"/>
</dbReference>
<dbReference type="PROSITE" id="PS50887">
    <property type="entry name" value="GGDEF"/>
    <property type="match status" value="1"/>
</dbReference>